<evidence type="ECO:0000313" key="14">
    <source>
        <dbReference type="Proteomes" id="UP000794436"/>
    </source>
</evidence>
<dbReference type="Gene3D" id="2.40.37.20">
    <property type="entry name" value="D-serine dehydratase-like domain"/>
    <property type="match status" value="1"/>
</dbReference>
<dbReference type="PANTHER" id="PTHR28004:SF2">
    <property type="entry name" value="D-SERINE DEHYDRATASE"/>
    <property type="match status" value="1"/>
</dbReference>
<evidence type="ECO:0000256" key="6">
    <source>
        <dbReference type="ARBA" id="ARBA00022898"/>
    </source>
</evidence>
<dbReference type="PANTHER" id="PTHR28004">
    <property type="entry name" value="ZGC:162816-RELATED"/>
    <property type="match status" value="1"/>
</dbReference>
<keyword evidence="7" id="KW-0456">Lyase</keyword>
<evidence type="ECO:0000313" key="13">
    <source>
        <dbReference type="EMBL" id="TMW66327.1"/>
    </source>
</evidence>
<evidence type="ECO:0000256" key="9">
    <source>
        <dbReference type="ARBA" id="ARBA00066349"/>
    </source>
</evidence>
<evidence type="ECO:0000256" key="11">
    <source>
        <dbReference type="ARBA" id="ARBA00075219"/>
    </source>
</evidence>
<comment type="similarity">
    <text evidence="3">Belongs to the DSD1 family.</text>
</comment>
<dbReference type="OrthoDB" id="20198at2759"/>
<protein>
    <recommendedName>
        <fullName evidence="10">D-serine dehydratase</fullName>
        <ecNumber evidence="9">4.3.1.18</ecNumber>
    </recommendedName>
    <alternativeName>
        <fullName evidence="11">D-serine deaminase</fullName>
    </alternativeName>
</protein>
<organism evidence="13 14">
    <name type="scientific">Pythium oligandrum</name>
    <name type="common">Mycoparasitic fungus</name>
    <dbReference type="NCBI Taxonomy" id="41045"/>
    <lineage>
        <taxon>Eukaryota</taxon>
        <taxon>Sar</taxon>
        <taxon>Stramenopiles</taxon>
        <taxon>Oomycota</taxon>
        <taxon>Peronosporomycetes</taxon>
        <taxon>Pythiales</taxon>
        <taxon>Pythiaceae</taxon>
        <taxon>Pythium</taxon>
    </lineage>
</organism>
<dbReference type="Proteomes" id="UP000794436">
    <property type="component" value="Unassembled WGS sequence"/>
</dbReference>
<dbReference type="InterPro" id="IPR051466">
    <property type="entry name" value="D-amino_acid_metab_enzyme"/>
</dbReference>
<dbReference type="GO" id="GO:0008721">
    <property type="term" value="F:D-serine ammonia-lyase activity"/>
    <property type="evidence" value="ECO:0007669"/>
    <property type="project" value="UniProtKB-EC"/>
</dbReference>
<dbReference type="InterPro" id="IPR026956">
    <property type="entry name" value="D-ser_dehydrat-like_dom"/>
</dbReference>
<comment type="cofactor">
    <cofactor evidence="1">
        <name>pyridoxal 5'-phosphate</name>
        <dbReference type="ChEBI" id="CHEBI:597326"/>
    </cofactor>
</comment>
<accession>A0A8K1CPM8</accession>
<sequence length="396" mass="43151">MSLWMTTPSVVVDAQRVRRNVDNMQSIAQTHGVNLRPHVKTHKTLEIASMQLEAGACGLTVSKPSEALKFFQSGLSQLTSILLAYPVVQTDKIAKLLEAATQTGIEFRITIDSVEGINAVERAAAASGYSPLVLIHIDVGYHRVGLEEDDSRILEFAQRLHESKSVQFAGILSHAGHAYGCSSVDECAAVAETERSIMVRIKSAIESLGVPVPTVSVGSTLTELARKNFEGVTEIRPGNYVFLDRTPVRMGLASVMDVSLSILVTVVSTNHRYFIVDSGSKVLSSDAPRATQKNTFGTSCYGLAFLEKDFALLNEEPSAHESVTLDGHQIHCWEVKKLSEEHGWLQQVEGMPAPAIGERMVILPNHSCVVANLTDNLFVQGEHPMTWKTVSRGCSQ</sequence>
<evidence type="ECO:0000256" key="10">
    <source>
        <dbReference type="ARBA" id="ARBA00069616"/>
    </source>
</evidence>
<name>A0A8K1CPM8_PYTOL</name>
<dbReference type="EMBL" id="SPLM01000036">
    <property type="protein sequence ID" value="TMW66327.1"/>
    <property type="molecule type" value="Genomic_DNA"/>
</dbReference>
<keyword evidence="6" id="KW-0663">Pyridoxal phosphate</keyword>
<keyword evidence="4" id="KW-0479">Metal-binding</keyword>
<dbReference type="SMART" id="SM01119">
    <property type="entry name" value="D-ser_dehydrat"/>
    <property type="match status" value="1"/>
</dbReference>
<dbReference type="Pfam" id="PF14031">
    <property type="entry name" value="D-ser_dehydrat"/>
    <property type="match status" value="1"/>
</dbReference>
<dbReference type="SUPFAM" id="SSF51419">
    <property type="entry name" value="PLP-binding barrel"/>
    <property type="match status" value="1"/>
</dbReference>
<keyword evidence="5" id="KW-0862">Zinc</keyword>
<comment type="caution">
    <text evidence="13">The sequence shown here is derived from an EMBL/GenBank/DDBJ whole genome shotgun (WGS) entry which is preliminary data.</text>
</comment>
<gene>
    <name evidence="13" type="ORF">Poli38472_004092</name>
</gene>
<reference evidence="13" key="1">
    <citation type="submission" date="2019-03" db="EMBL/GenBank/DDBJ databases">
        <title>Long read genome sequence of the mycoparasitic Pythium oligandrum ATCC 38472 isolated from sugarbeet rhizosphere.</title>
        <authorList>
            <person name="Gaulin E."/>
        </authorList>
    </citation>
    <scope>NUCLEOTIDE SEQUENCE</scope>
    <source>
        <strain evidence="13">ATCC 38472_TT</strain>
    </source>
</reference>
<dbReference type="Gene3D" id="3.20.20.10">
    <property type="entry name" value="Alanine racemase"/>
    <property type="match status" value="1"/>
</dbReference>
<dbReference type="FunFam" id="3.20.20.10:FF:000016">
    <property type="entry name" value="D-serine dehydratase"/>
    <property type="match status" value="1"/>
</dbReference>
<comment type="catalytic activity">
    <reaction evidence="8">
        <text>D-serine = pyruvate + NH4(+)</text>
        <dbReference type="Rhea" id="RHEA:13977"/>
        <dbReference type="ChEBI" id="CHEBI:15361"/>
        <dbReference type="ChEBI" id="CHEBI:28938"/>
        <dbReference type="ChEBI" id="CHEBI:35247"/>
        <dbReference type="EC" id="4.3.1.18"/>
    </reaction>
    <physiologicalReaction direction="left-to-right" evidence="8">
        <dbReference type="Rhea" id="RHEA:13978"/>
    </physiologicalReaction>
</comment>
<evidence type="ECO:0000256" key="3">
    <source>
        <dbReference type="ARBA" id="ARBA00005323"/>
    </source>
</evidence>
<proteinExistence type="inferred from homology"/>
<evidence type="ECO:0000256" key="4">
    <source>
        <dbReference type="ARBA" id="ARBA00022723"/>
    </source>
</evidence>
<evidence type="ECO:0000256" key="8">
    <source>
        <dbReference type="ARBA" id="ARBA00051198"/>
    </source>
</evidence>
<dbReference type="Pfam" id="PF01168">
    <property type="entry name" value="Ala_racemase_N"/>
    <property type="match status" value="1"/>
</dbReference>
<evidence type="ECO:0000259" key="12">
    <source>
        <dbReference type="SMART" id="SM01119"/>
    </source>
</evidence>
<evidence type="ECO:0000256" key="2">
    <source>
        <dbReference type="ARBA" id="ARBA00001947"/>
    </source>
</evidence>
<evidence type="ECO:0000256" key="7">
    <source>
        <dbReference type="ARBA" id="ARBA00023239"/>
    </source>
</evidence>
<dbReference type="GO" id="GO:0046872">
    <property type="term" value="F:metal ion binding"/>
    <property type="evidence" value="ECO:0007669"/>
    <property type="project" value="UniProtKB-KW"/>
</dbReference>
<dbReference type="GO" id="GO:0036088">
    <property type="term" value="P:D-serine catabolic process"/>
    <property type="evidence" value="ECO:0007669"/>
    <property type="project" value="TreeGrafter"/>
</dbReference>
<dbReference type="InterPro" id="IPR029066">
    <property type="entry name" value="PLP-binding_barrel"/>
</dbReference>
<dbReference type="InterPro" id="IPR042208">
    <property type="entry name" value="D-ser_dehydrat-like_sf"/>
</dbReference>
<dbReference type="EC" id="4.3.1.18" evidence="9"/>
<feature type="domain" description="D-serine dehydratase-like" evidence="12">
    <location>
        <begin position="259"/>
        <end position="381"/>
    </location>
</feature>
<comment type="cofactor">
    <cofactor evidence="2">
        <name>Zn(2+)</name>
        <dbReference type="ChEBI" id="CHEBI:29105"/>
    </cofactor>
</comment>
<dbReference type="AlphaFoldDB" id="A0A8K1CPM8"/>
<dbReference type="InterPro" id="IPR001608">
    <property type="entry name" value="Ala_racemase_N"/>
</dbReference>
<evidence type="ECO:0000256" key="5">
    <source>
        <dbReference type="ARBA" id="ARBA00022833"/>
    </source>
</evidence>
<keyword evidence="14" id="KW-1185">Reference proteome</keyword>
<evidence type="ECO:0000256" key="1">
    <source>
        <dbReference type="ARBA" id="ARBA00001933"/>
    </source>
</evidence>